<keyword evidence="4" id="KW-1185">Reference proteome</keyword>
<evidence type="ECO:0000313" key="3">
    <source>
        <dbReference type="EMBL" id="CAG5128336.1"/>
    </source>
</evidence>
<feature type="compositionally biased region" description="Basic residues" evidence="1">
    <location>
        <begin position="242"/>
        <end position="251"/>
    </location>
</feature>
<dbReference type="SMART" id="SM00271">
    <property type="entry name" value="DnaJ"/>
    <property type="match status" value="1"/>
</dbReference>
<comment type="caution">
    <text evidence="3">The sequence shown here is derived from an EMBL/GenBank/DDBJ whole genome shotgun (WGS) entry which is preliminary data.</text>
</comment>
<dbReference type="FunFam" id="1.10.287.110:FF:000112">
    <property type="entry name" value="Uncharacterized protein, isoform A"/>
    <property type="match status" value="1"/>
</dbReference>
<dbReference type="InterPro" id="IPR042858">
    <property type="entry name" value="DNAJC8"/>
</dbReference>
<sequence length="265" mass="31157">MATDMTSGFSNCQTQGDFASTSTDQILPPAEKETAFCEFYDEVKAIEKRDSVLTSKQQIDRLTRPGATYFNLNPYDVLQIDPDTPLSEVKKKYRQMSILVHPDKNQDDTDRAQKSFEAINKAYKTLENEEGLKRCKEIVEEAKTRTDEMIRLKKKQLKKEGKPQDVPEDDLDKYKHAIYVQTCKLFADLERLRQERETKDMHERKRKAEEEAVEEEKKKMEKEWQKNFEESRTGRVDSWRTWNKKHAKKSSKGNLKPPKLKAEKR</sequence>
<dbReference type="GO" id="GO:0005634">
    <property type="term" value="C:nucleus"/>
    <property type="evidence" value="ECO:0007669"/>
    <property type="project" value="TreeGrafter"/>
</dbReference>
<dbReference type="AlphaFoldDB" id="A0A8S3ZLY7"/>
<dbReference type="PROSITE" id="PS50076">
    <property type="entry name" value="DNAJ_2"/>
    <property type="match status" value="1"/>
</dbReference>
<name>A0A8S3ZLY7_9EUPU</name>
<evidence type="ECO:0000313" key="4">
    <source>
        <dbReference type="Proteomes" id="UP000678393"/>
    </source>
</evidence>
<dbReference type="PANTHER" id="PTHR15606">
    <property type="entry name" value="DNAJ HOMOLOG SUBFAMILY C MEMBER 8/LIPOPOLYSACCHARIDE SPECIFIC RESPONSE-7-RELATED"/>
    <property type="match status" value="1"/>
</dbReference>
<dbReference type="Proteomes" id="UP000678393">
    <property type="component" value="Unassembled WGS sequence"/>
</dbReference>
<dbReference type="CDD" id="cd06257">
    <property type="entry name" value="DnaJ"/>
    <property type="match status" value="1"/>
</dbReference>
<feature type="compositionally biased region" description="Basic and acidic residues" evidence="1">
    <location>
        <begin position="195"/>
        <end position="238"/>
    </location>
</feature>
<dbReference type="OrthoDB" id="342454at2759"/>
<dbReference type="EMBL" id="CAJHNH020003013">
    <property type="protein sequence ID" value="CAG5128336.1"/>
    <property type="molecule type" value="Genomic_DNA"/>
</dbReference>
<dbReference type="InterPro" id="IPR036869">
    <property type="entry name" value="J_dom_sf"/>
</dbReference>
<feature type="region of interest" description="Disordered" evidence="1">
    <location>
        <begin position="195"/>
        <end position="265"/>
    </location>
</feature>
<proteinExistence type="predicted"/>
<organism evidence="3 4">
    <name type="scientific">Candidula unifasciata</name>
    <dbReference type="NCBI Taxonomy" id="100452"/>
    <lineage>
        <taxon>Eukaryota</taxon>
        <taxon>Metazoa</taxon>
        <taxon>Spiralia</taxon>
        <taxon>Lophotrochozoa</taxon>
        <taxon>Mollusca</taxon>
        <taxon>Gastropoda</taxon>
        <taxon>Heterobranchia</taxon>
        <taxon>Euthyneura</taxon>
        <taxon>Panpulmonata</taxon>
        <taxon>Eupulmonata</taxon>
        <taxon>Stylommatophora</taxon>
        <taxon>Helicina</taxon>
        <taxon>Helicoidea</taxon>
        <taxon>Geomitridae</taxon>
        <taxon>Candidula</taxon>
    </lineage>
</organism>
<feature type="compositionally biased region" description="Polar residues" evidence="1">
    <location>
        <begin position="1"/>
        <end position="25"/>
    </location>
</feature>
<dbReference type="SUPFAM" id="SSF46565">
    <property type="entry name" value="Chaperone J-domain"/>
    <property type="match status" value="1"/>
</dbReference>
<dbReference type="PRINTS" id="PR00625">
    <property type="entry name" value="JDOMAIN"/>
</dbReference>
<accession>A0A8S3ZLY7</accession>
<gene>
    <name evidence="3" type="ORF">CUNI_LOCUS13894</name>
</gene>
<reference evidence="3" key="1">
    <citation type="submission" date="2021-04" db="EMBL/GenBank/DDBJ databases">
        <authorList>
            <consortium name="Molecular Ecology Group"/>
        </authorList>
    </citation>
    <scope>NUCLEOTIDE SEQUENCE</scope>
</reference>
<dbReference type="PANTHER" id="PTHR15606:SF4">
    <property type="entry name" value="DNAJ HOMOLOG SUBFAMILY C MEMBER 8"/>
    <property type="match status" value="1"/>
</dbReference>
<feature type="domain" description="J" evidence="2">
    <location>
        <begin position="73"/>
        <end position="150"/>
    </location>
</feature>
<feature type="region of interest" description="Disordered" evidence="1">
    <location>
        <begin position="1"/>
        <end position="27"/>
    </location>
</feature>
<evidence type="ECO:0000259" key="2">
    <source>
        <dbReference type="PROSITE" id="PS50076"/>
    </source>
</evidence>
<dbReference type="Pfam" id="PF00226">
    <property type="entry name" value="DnaJ"/>
    <property type="match status" value="1"/>
</dbReference>
<dbReference type="Gene3D" id="1.10.287.110">
    <property type="entry name" value="DnaJ domain"/>
    <property type="match status" value="1"/>
</dbReference>
<dbReference type="InterPro" id="IPR001623">
    <property type="entry name" value="DnaJ_domain"/>
</dbReference>
<evidence type="ECO:0000256" key="1">
    <source>
        <dbReference type="SAM" id="MobiDB-lite"/>
    </source>
</evidence>
<protein>
    <recommendedName>
        <fullName evidence="2">J domain-containing protein</fullName>
    </recommendedName>
</protein>